<name>A0A1V0RSR1_9RHOB</name>
<feature type="transmembrane region" description="Helical" evidence="1">
    <location>
        <begin position="46"/>
        <end position="65"/>
    </location>
</feature>
<protein>
    <submittedName>
        <fullName evidence="2">Uncharacterized protein</fullName>
    </submittedName>
</protein>
<dbReference type="AlphaFoldDB" id="A0A1V0RSR1"/>
<proteinExistence type="predicted"/>
<dbReference type="RefSeq" id="WP_081508027.1">
    <property type="nucleotide sequence ID" value="NZ_CP020474.1"/>
</dbReference>
<dbReference type="KEGG" id="rmm:ROSMUCSMR3_03356"/>
<reference evidence="2 3" key="1">
    <citation type="submission" date="2017-03" db="EMBL/GenBank/DDBJ databases">
        <title>Genome Sequence of Roseovarius mucosus strain SMR3 Isolated from a culture of the Diatom Skeletonema marinoi.</title>
        <authorList>
            <person name="Topel M."/>
            <person name="Pinder M."/>
            <person name="Johansson O.N."/>
            <person name="Kourtchenko O."/>
            <person name="Godhe A."/>
            <person name="Clarke A.K."/>
        </authorList>
    </citation>
    <scope>NUCLEOTIDE SEQUENCE [LARGE SCALE GENOMIC DNA]</scope>
    <source>
        <strain evidence="2 3">SMR3</strain>
    </source>
</reference>
<keyword evidence="1" id="KW-1133">Transmembrane helix</keyword>
<keyword evidence="3" id="KW-1185">Reference proteome</keyword>
<dbReference type="EMBL" id="CP020474">
    <property type="protein sequence ID" value="ARE84817.1"/>
    <property type="molecule type" value="Genomic_DNA"/>
</dbReference>
<accession>A0A1V0RSR1</accession>
<evidence type="ECO:0000313" key="2">
    <source>
        <dbReference type="EMBL" id="ARE84817.1"/>
    </source>
</evidence>
<gene>
    <name evidence="2" type="ORF">ROSMUCSMR3_03356</name>
</gene>
<evidence type="ECO:0000256" key="1">
    <source>
        <dbReference type="SAM" id="Phobius"/>
    </source>
</evidence>
<organism evidence="2 3">
    <name type="scientific">Roseovarius mucosus</name>
    <dbReference type="NCBI Taxonomy" id="215743"/>
    <lineage>
        <taxon>Bacteria</taxon>
        <taxon>Pseudomonadati</taxon>
        <taxon>Pseudomonadota</taxon>
        <taxon>Alphaproteobacteria</taxon>
        <taxon>Rhodobacterales</taxon>
        <taxon>Roseobacteraceae</taxon>
        <taxon>Roseovarius</taxon>
    </lineage>
</organism>
<feature type="transmembrane region" description="Helical" evidence="1">
    <location>
        <begin position="16"/>
        <end position="37"/>
    </location>
</feature>
<dbReference type="Proteomes" id="UP000192273">
    <property type="component" value="Chromosome"/>
</dbReference>
<dbReference type="OrthoDB" id="7874759at2"/>
<keyword evidence="1" id="KW-0472">Membrane</keyword>
<feature type="transmembrane region" description="Helical" evidence="1">
    <location>
        <begin position="102"/>
        <end position="120"/>
    </location>
</feature>
<evidence type="ECO:0000313" key="3">
    <source>
        <dbReference type="Proteomes" id="UP000192273"/>
    </source>
</evidence>
<keyword evidence="1" id="KW-0812">Transmembrane</keyword>
<sequence length="128" mass="14510">MYAQDSFFDLSTGGQIGLVGLSGFLFILFILAARVLLRHRGIWSRLLGALVLFWLFIWLSPQLYYEYYRLLIPSLPAQWVIWPPRNPTEGIVLLVLQGPQSLAAHGQAVLGWCLLAAPFIRGSAKRRR</sequence>